<keyword evidence="11" id="KW-0418">Kinase</keyword>
<feature type="modified residue" description="4-aspartylphosphate" evidence="6">
    <location>
        <position position="205"/>
    </location>
</feature>
<dbReference type="Pfam" id="PF01627">
    <property type="entry name" value="Hpt"/>
    <property type="match status" value="1"/>
</dbReference>
<reference evidence="10 12" key="1">
    <citation type="submission" date="2015-11" db="EMBL/GenBank/DDBJ databases">
        <title>Genomic analysis of 38 Legionella species identifies large and diverse effector repertoires.</title>
        <authorList>
            <person name="Burstein D."/>
            <person name="Amaro F."/>
            <person name="Zusman T."/>
            <person name="Lifshitz Z."/>
            <person name="Cohen O."/>
            <person name="Gilbert J.A."/>
            <person name="Pupko T."/>
            <person name="Shuman H.A."/>
            <person name="Segal G."/>
        </authorList>
    </citation>
    <scope>NUCLEOTIDE SEQUENCE [LARGE SCALE GENOMIC DNA]</scope>
    <source>
        <strain evidence="10 12">CDC#1407-AL-14</strain>
    </source>
</reference>
<dbReference type="CDD" id="cd17546">
    <property type="entry name" value="REC_hyHK_CKI1_RcsC-like"/>
    <property type="match status" value="1"/>
</dbReference>
<dbReference type="SUPFAM" id="SSF55874">
    <property type="entry name" value="ATPase domain of HSP90 chaperone/DNA topoisomerase II/histidine kinase"/>
    <property type="match status" value="1"/>
</dbReference>
<comment type="catalytic activity">
    <reaction evidence="1">
        <text>ATP + protein L-histidine = ADP + protein N-phospho-L-histidine.</text>
        <dbReference type="EC" id="2.7.13.3"/>
    </reaction>
</comment>
<proteinExistence type="predicted"/>
<organism evidence="11 13">
    <name type="scientific">Legionella birminghamensis</name>
    <dbReference type="NCBI Taxonomy" id="28083"/>
    <lineage>
        <taxon>Bacteria</taxon>
        <taxon>Pseudomonadati</taxon>
        <taxon>Pseudomonadota</taxon>
        <taxon>Gammaproteobacteria</taxon>
        <taxon>Legionellales</taxon>
        <taxon>Legionellaceae</taxon>
        <taxon>Legionella</taxon>
    </lineage>
</organism>
<dbReference type="GO" id="GO:0000155">
    <property type="term" value="F:phosphorelay sensor kinase activity"/>
    <property type="evidence" value="ECO:0007669"/>
    <property type="project" value="UniProtKB-ARBA"/>
</dbReference>
<evidence type="ECO:0000256" key="2">
    <source>
        <dbReference type="ARBA" id="ARBA00012438"/>
    </source>
</evidence>
<sequence>MRIHRVALELLANALNFTDTGFVKLSALLAKRDDQKMVLKLIVEDSGMGIPKDKQHEIYVQFKRLTPSYQGIYKGAGLGLAVVKQFIDELNGEIYVKSELQKGTCFTCIIPLQAPLLDDGFGVDSSLDRVIDRPYETTYAQQIKPVVRDESSHSLRVLVVEDNAIAQTVARSFLAKLGCVAEIAETGKKAITLWEGGQFDLILMDIGLPDLDGYEVTHQIRMQELARKTHVPIIALTAHAGNESKKRCIEAGMNAVLTKPLTLQNCEDILAAFIPGHKLKEGSLKNNPNDSSKPATQENQWFELSVFPLLDIEEGLKTLGDKDNFTEMLQFMLSESLPDDTEKLKSAHDDGNWEKTQQLVHKIKGGAVYVGTMQLKMACQYFDQYWKSGEKQLLEPLYQQVVTVIEQSIRAISFWLSEE</sequence>
<keyword evidence="3 6" id="KW-0597">Phosphoprotein</keyword>
<dbReference type="SUPFAM" id="SSF52172">
    <property type="entry name" value="CheY-like"/>
    <property type="match status" value="1"/>
</dbReference>
<dbReference type="EMBL" id="LNXT01000052">
    <property type="protein sequence ID" value="KTC66763.1"/>
    <property type="molecule type" value="Genomic_DNA"/>
</dbReference>
<dbReference type="EMBL" id="UGNW01000001">
    <property type="protein sequence ID" value="STX32912.1"/>
    <property type="molecule type" value="Genomic_DNA"/>
</dbReference>
<dbReference type="Gene3D" id="3.30.565.10">
    <property type="entry name" value="Histidine kinase-like ATPase, C-terminal domain"/>
    <property type="match status" value="1"/>
</dbReference>
<dbReference type="CDD" id="cd00088">
    <property type="entry name" value="HPT"/>
    <property type="match status" value="1"/>
</dbReference>
<feature type="domain" description="Response regulatory" evidence="8">
    <location>
        <begin position="156"/>
        <end position="274"/>
    </location>
</feature>
<keyword evidence="11" id="KW-0808">Transferase</keyword>
<protein>
    <recommendedName>
        <fullName evidence="2">histidine kinase</fullName>
        <ecNumber evidence="2">2.7.13.3</ecNumber>
    </recommendedName>
</protein>
<dbReference type="InterPro" id="IPR005467">
    <property type="entry name" value="His_kinase_dom"/>
</dbReference>
<dbReference type="InterPro" id="IPR001789">
    <property type="entry name" value="Sig_transdc_resp-reg_receiver"/>
</dbReference>
<evidence type="ECO:0000313" key="12">
    <source>
        <dbReference type="Proteomes" id="UP000054735"/>
    </source>
</evidence>
<dbReference type="RefSeq" id="WP_237759070.1">
    <property type="nucleotide sequence ID" value="NZ_CAAAHV010000028.1"/>
</dbReference>
<dbReference type="PROSITE" id="PS50109">
    <property type="entry name" value="HIS_KIN"/>
    <property type="match status" value="1"/>
</dbReference>
<dbReference type="Gene3D" id="1.20.120.160">
    <property type="entry name" value="HPT domain"/>
    <property type="match status" value="1"/>
</dbReference>
<dbReference type="SUPFAM" id="SSF47226">
    <property type="entry name" value="Histidine-containing phosphotransfer domain, HPT domain"/>
    <property type="match status" value="1"/>
</dbReference>
<feature type="domain" description="Histidine kinase" evidence="7">
    <location>
        <begin position="1"/>
        <end position="114"/>
    </location>
</feature>
<evidence type="ECO:0000256" key="4">
    <source>
        <dbReference type="ARBA" id="ARBA00023012"/>
    </source>
</evidence>
<evidence type="ECO:0000259" key="8">
    <source>
        <dbReference type="PROSITE" id="PS50110"/>
    </source>
</evidence>
<evidence type="ECO:0000313" key="10">
    <source>
        <dbReference type="EMBL" id="KTC66763.1"/>
    </source>
</evidence>
<evidence type="ECO:0000313" key="13">
    <source>
        <dbReference type="Proteomes" id="UP000255066"/>
    </source>
</evidence>
<dbReference type="Pfam" id="PF00072">
    <property type="entry name" value="Response_reg"/>
    <property type="match status" value="1"/>
</dbReference>
<dbReference type="InterPro" id="IPR004358">
    <property type="entry name" value="Sig_transdc_His_kin-like_C"/>
</dbReference>
<dbReference type="InterPro" id="IPR011006">
    <property type="entry name" value="CheY-like_superfamily"/>
</dbReference>
<reference evidence="11 13" key="2">
    <citation type="submission" date="2018-06" db="EMBL/GenBank/DDBJ databases">
        <authorList>
            <consortium name="Pathogen Informatics"/>
            <person name="Doyle S."/>
        </authorList>
    </citation>
    <scope>NUCLEOTIDE SEQUENCE [LARGE SCALE GENOMIC DNA]</scope>
    <source>
        <strain evidence="11 13">NCTC12437</strain>
    </source>
</reference>
<evidence type="ECO:0000259" key="7">
    <source>
        <dbReference type="PROSITE" id="PS50109"/>
    </source>
</evidence>
<dbReference type="EC" id="2.7.13.3" evidence="2"/>
<dbReference type="PANTHER" id="PTHR45339:SF3">
    <property type="entry name" value="HISTIDINE KINASE"/>
    <property type="match status" value="1"/>
</dbReference>
<evidence type="ECO:0000256" key="1">
    <source>
        <dbReference type="ARBA" id="ARBA00000085"/>
    </source>
</evidence>
<evidence type="ECO:0000256" key="3">
    <source>
        <dbReference type="ARBA" id="ARBA00022553"/>
    </source>
</evidence>
<evidence type="ECO:0000256" key="5">
    <source>
        <dbReference type="PROSITE-ProRule" id="PRU00110"/>
    </source>
</evidence>
<dbReference type="InterPro" id="IPR003594">
    <property type="entry name" value="HATPase_dom"/>
</dbReference>
<dbReference type="PROSITE" id="PS50894">
    <property type="entry name" value="HPT"/>
    <property type="match status" value="1"/>
</dbReference>
<evidence type="ECO:0000259" key="9">
    <source>
        <dbReference type="PROSITE" id="PS50894"/>
    </source>
</evidence>
<accession>A0A378IDU4</accession>
<dbReference type="PROSITE" id="PS50110">
    <property type="entry name" value="RESPONSE_REGULATORY"/>
    <property type="match status" value="1"/>
</dbReference>
<evidence type="ECO:0000256" key="6">
    <source>
        <dbReference type="PROSITE-ProRule" id="PRU00169"/>
    </source>
</evidence>
<dbReference type="Gene3D" id="3.40.50.2300">
    <property type="match status" value="1"/>
</dbReference>
<dbReference type="SMART" id="SM00448">
    <property type="entry name" value="REC"/>
    <property type="match status" value="1"/>
</dbReference>
<dbReference type="PANTHER" id="PTHR45339">
    <property type="entry name" value="HYBRID SIGNAL TRANSDUCTION HISTIDINE KINASE J"/>
    <property type="match status" value="1"/>
</dbReference>
<dbReference type="InterPro" id="IPR036641">
    <property type="entry name" value="HPT_dom_sf"/>
</dbReference>
<dbReference type="STRING" id="28083.Lbir_3065"/>
<name>A0A378IDU4_9GAMM</name>
<keyword evidence="4" id="KW-0902">Two-component regulatory system</keyword>
<dbReference type="InterPro" id="IPR036890">
    <property type="entry name" value="HATPase_C_sf"/>
</dbReference>
<dbReference type="Pfam" id="PF02518">
    <property type="entry name" value="HATPase_c"/>
    <property type="match status" value="1"/>
</dbReference>
<dbReference type="GO" id="GO:0005886">
    <property type="term" value="C:plasma membrane"/>
    <property type="evidence" value="ECO:0007669"/>
    <property type="project" value="UniProtKB-SubCell"/>
</dbReference>
<dbReference type="Proteomes" id="UP000054735">
    <property type="component" value="Unassembled WGS sequence"/>
</dbReference>
<gene>
    <name evidence="11" type="primary">arcB_4</name>
    <name evidence="10" type="ORF">Lbir_3065</name>
    <name evidence="11" type="ORF">NCTC12437_02716</name>
</gene>
<evidence type="ECO:0000313" key="11">
    <source>
        <dbReference type="EMBL" id="STX32912.1"/>
    </source>
</evidence>
<dbReference type="PRINTS" id="PR00344">
    <property type="entry name" value="BCTRLSENSOR"/>
</dbReference>
<dbReference type="AlphaFoldDB" id="A0A378IDU4"/>
<dbReference type="SMART" id="SM00387">
    <property type="entry name" value="HATPase_c"/>
    <property type="match status" value="1"/>
</dbReference>
<dbReference type="Proteomes" id="UP000255066">
    <property type="component" value="Unassembled WGS sequence"/>
</dbReference>
<feature type="domain" description="HPt" evidence="9">
    <location>
        <begin position="322"/>
        <end position="419"/>
    </location>
</feature>
<dbReference type="GO" id="GO:0005524">
    <property type="term" value="F:ATP binding"/>
    <property type="evidence" value="ECO:0007669"/>
    <property type="project" value="UniProtKB-KW"/>
</dbReference>
<dbReference type="InterPro" id="IPR008207">
    <property type="entry name" value="Sig_transdc_His_kin_Hpt_dom"/>
</dbReference>
<keyword evidence="12" id="KW-1185">Reference proteome</keyword>
<feature type="modified residue" description="Phosphohistidine" evidence="5">
    <location>
        <position position="361"/>
    </location>
</feature>